<evidence type="ECO:0000313" key="3">
    <source>
        <dbReference type="Proteomes" id="UP000612362"/>
    </source>
</evidence>
<feature type="compositionally biased region" description="Basic and acidic residues" evidence="1">
    <location>
        <begin position="82"/>
        <end position="93"/>
    </location>
</feature>
<gene>
    <name evidence="2" type="ORF">KSX_78990</name>
</gene>
<feature type="region of interest" description="Disordered" evidence="1">
    <location>
        <begin position="67"/>
        <end position="93"/>
    </location>
</feature>
<dbReference type="Proteomes" id="UP000612362">
    <property type="component" value="Unassembled WGS sequence"/>
</dbReference>
<reference evidence="2" key="1">
    <citation type="submission" date="2020-10" db="EMBL/GenBank/DDBJ databases">
        <title>Taxonomic study of unclassified bacteria belonging to the class Ktedonobacteria.</title>
        <authorList>
            <person name="Yabe S."/>
            <person name="Wang C.M."/>
            <person name="Zheng Y."/>
            <person name="Sakai Y."/>
            <person name="Cavaletti L."/>
            <person name="Monciardini P."/>
            <person name="Donadio S."/>
        </authorList>
    </citation>
    <scope>NUCLEOTIDE SEQUENCE</scope>
    <source>
        <strain evidence="2">SOSP1-1</strain>
    </source>
</reference>
<protein>
    <submittedName>
        <fullName evidence="2">Uncharacterized protein</fullName>
    </submittedName>
</protein>
<name>A0A8J3MX88_9CHLR</name>
<proteinExistence type="predicted"/>
<evidence type="ECO:0000256" key="1">
    <source>
        <dbReference type="SAM" id="MobiDB-lite"/>
    </source>
</evidence>
<accession>A0A8J3MX88</accession>
<sequence length="93" mass="10602">MPQSSISEDRLIAILATLPIPIHIYQEDDGRYMWEVQTLTSQGTTQTFEEAFDQALTQALTKALTRERTQPLMGAAPTGFIHRPDYPDRHDTR</sequence>
<comment type="caution">
    <text evidence="2">The sequence shown here is derived from an EMBL/GenBank/DDBJ whole genome shotgun (WGS) entry which is preliminary data.</text>
</comment>
<dbReference type="AlphaFoldDB" id="A0A8J3MX88"/>
<keyword evidence="3" id="KW-1185">Reference proteome</keyword>
<dbReference type="EMBL" id="BNJF01000006">
    <property type="protein sequence ID" value="GHO49736.1"/>
    <property type="molecule type" value="Genomic_DNA"/>
</dbReference>
<evidence type="ECO:0000313" key="2">
    <source>
        <dbReference type="EMBL" id="GHO49736.1"/>
    </source>
</evidence>
<organism evidence="2 3">
    <name type="scientific">Ktedonospora formicarum</name>
    <dbReference type="NCBI Taxonomy" id="2778364"/>
    <lineage>
        <taxon>Bacteria</taxon>
        <taxon>Bacillati</taxon>
        <taxon>Chloroflexota</taxon>
        <taxon>Ktedonobacteria</taxon>
        <taxon>Ktedonobacterales</taxon>
        <taxon>Ktedonobacteraceae</taxon>
        <taxon>Ktedonospora</taxon>
    </lineage>
</organism>